<keyword evidence="1" id="KW-0732">Signal</keyword>
<keyword evidence="3" id="KW-1185">Reference proteome</keyword>
<sequence length="333" mass="36007">MKLWRLAVLFLVLALSAAMAQQRPRVVIPTGSTGGVFFFYGQAIAKILTEAGVADATAQQTGGSYDNLLLLRDRTDPRSNTYYCALATTDSALVTYTGEEPRFAQRKADMQRIMFYMYPSLIHIVTTEKSGINFVGDLRGKRVSTGQPGSSTENLALLVLKGAGVDVREFAKRERLPAAESAKALSEGTIDAYFWVGGVPTASVVELAQSLARKGDQIKLVDSPRTGPTAQLLLKEFPGVITTGVLPKSAYGTKKDVFALFTGNVFLCPASMPDDLAAAIMRAVFNNLQTLVTATAAARDTTLRNTVNLYNQKMVVPFHPGAVRYLREVGAIQ</sequence>
<evidence type="ECO:0000256" key="1">
    <source>
        <dbReference type="SAM" id="SignalP"/>
    </source>
</evidence>
<gene>
    <name evidence="2" type="ORF">Mlute_02407</name>
</gene>
<organism evidence="2 3">
    <name type="scientific">Meiothermus luteus</name>
    <dbReference type="NCBI Taxonomy" id="2026184"/>
    <lineage>
        <taxon>Bacteria</taxon>
        <taxon>Thermotogati</taxon>
        <taxon>Deinococcota</taxon>
        <taxon>Deinococci</taxon>
        <taxon>Thermales</taxon>
        <taxon>Thermaceae</taxon>
        <taxon>Meiothermus</taxon>
    </lineage>
</organism>
<dbReference type="Pfam" id="PF16868">
    <property type="entry name" value="NMT1_3"/>
    <property type="match status" value="1"/>
</dbReference>
<keyword evidence="2" id="KW-0675">Receptor</keyword>
<feature type="chain" id="PRO_5017426201" evidence="1">
    <location>
        <begin position="21"/>
        <end position="333"/>
    </location>
</feature>
<dbReference type="NCBIfam" id="TIGR02122">
    <property type="entry name" value="TRAP_TAXI"/>
    <property type="match status" value="1"/>
</dbReference>
<dbReference type="Gene3D" id="3.40.190.10">
    <property type="entry name" value="Periplasmic binding protein-like II"/>
    <property type="match status" value="2"/>
</dbReference>
<dbReference type="OrthoDB" id="9776669at2"/>
<proteinExistence type="predicted"/>
<dbReference type="InterPro" id="IPR011852">
    <property type="entry name" value="TRAP_TAXI"/>
</dbReference>
<dbReference type="RefSeq" id="WP_119360934.1">
    <property type="nucleotide sequence ID" value="NZ_QWKZ01000100.1"/>
</dbReference>
<dbReference type="EMBL" id="QWKZ01000100">
    <property type="protein sequence ID" value="RIH82696.1"/>
    <property type="molecule type" value="Genomic_DNA"/>
</dbReference>
<feature type="signal peptide" evidence="1">
    <location>
        <begin position="1"/>
        <end position="20"/>
    </location>
</feature>
<dbReference type="PANTHER" id="PTHR42941">
    <property type="entry name" value="SLL1037 PROTEIN"/>
    <property type="match status" value="1"/>
</dbReference>
<name>A0A399EG21_9DEIN</name>
<accession>A0A399EG21</accession>
<comment type="caution">
    <text evidence="2">The sequence shown here is derived from an EMBL/GenBank/DDBJ whole genome shotgun (WGS) entry which is preliminary data.</text>
</comment>
<dbReference type="SUPFAM" id="SSF53850">
    <property type="entry name" value="Periplasmic binding protein-like II"/>
    <property type="match status" value="1"/>
</dbReference>
<protein>
    <submittedName>
        <fullName evidence="2">TRAP transporter solute receptor, TAXI family</fullName>
    </submittedName>
</protein>
<dbReference type="PANTHER" id="PTHR42941:SF1">
    <property type="entry name" value="SLL1037 PROTEIN"/>
    <property type="match status" value="1"/>
</dbReference>
<evidence type="ECO:0000313" key="3">
    <source>
        <dbReference type="Proteomes" id="UP000265800"/>
    </source>
</evidence>
<reference evidence="2 3" key="1">
    <citation type="submission" date="2018-08" db="EMBL/GenBank/DDBJ databases">
        <title>Meiothermus luteus KCTC 52599 genome sequencing project.</title>
        <authorList>
            <person name="Da Costa M.S."/>
            <person name="Albuquerque L."/>
            <person name="Raposo P."/>
            <person name="Froufe H.J.C."/>
            <person name="Barroso C.S."/>
            <person name="Egas C."/>
        </authorList>
    </citation>
    <scope>NUCLEOTIDE SEQUENCE [LARGE SCALE GENOMIC DNA]</scope>
    <source>
        <strain evidence="2 3">KCTC 52599</strain>
    </source>
</reference>
<dbReference type="AlphaFoldDB" id="A0A399EG21"/>
<dbReference type="Proteomes" id="UP000265800">
    <property type="component" value="Unassembled WGS sequence"/>
</dbReference>
<evidence type="ECO:0000313" key="2">
    <source>
        <dbReference type="EMBL" id="RIH82696.1"/>
    </source>
</evidence>